<feature type="region of interest" description="Disordered" evidence="4">
    <location>
        <begin position="1"/>
        <end position="37"/>
    </location>
</feature>
<comment type="similarity">
    <text evidence="2">Belongs to the membrane fusion protein (MFP) (TC 8.A.1) family.</text>
</comment>
<sequence>MSQAAFADETDRKSPAGEHAAPVGNEQHHGHGGSDAPPRQASWLRIFVLVGLALAVFAGLGAVGFRARSRQQVDRTEAATAARSDRPKVLTARAEPAPAHIEQVLPGSAVPLFETAVYARTSGYLKRWLVDIGDIVKEGQLLAEVETPEVDAQLLQARATLAESRATLVRNKASEYLARLNLDRIKLLNGKAAVSQQEFDASDGAQKVAAASIEVAEATIHASEANVKRLEDLQQFQKVTAPFAGVITVRNYDPGALIVADNSNARELFHLAQMTTLRVFADVPQTYATSVRAGQNAPVFRREAPGREFPGTVTRTTNALDPLTRTLRVEVTVPNADRSLLPGMFLQVRFQLDAPAHIVRVPGAAVTTRSEGNKVAIVDPQGVVHYKAVQVGRDFGTMVEVVNGLVGGETLVIRPGDDIPDGTVVEAVSASSK</sequence>
<dbReference type="EMBL" id="NIDE01000020">
    <property type="protein sequence ID" value="OWK34559.1"/>
    <property type="molecule type" value="Genomic_DNA"/>
</dbReference>
<keyword evidence="3" id="KW-0813">Transport</keyword>
<reference evidence="11" key="1">
    <citation type="submission" date="2017-06" db="EMBL/GenBank/DDBJ databases">
        <title>Genome analysis of Fimbriiglobus ruber SP5, the first member of the order Planctomycetales with confirmed chitinolytic capability.</title>
        <authorList>
            <person name="Ravin N.V."/>
            <person name="Rakitin A.L."/>
            <person name="Ivanova A.A."/>
            <person name="Beletsky A.V."/>
            <person name="Kulichevskaya I.S."/>
            <person name="Mardanov A.V."/>
            <person name="Dedysh S.N."/>
        </authorList>
    </citation>
    <scope>NUCLEOTIDE SEQUENCE [LARGE SCALE GENOMIC DNA]</scope>
    <source>
        <strain evidence="11">SP5</strain>
    </source>
</reference>
<dbReference type="Gene3D" id="2.40.50.100">
    <property type="match status" value="1"/>
</dbReference>
<organism evidence="10 11">
    <name type="scientific">Fimbriiglobus ruber</name>
    <dbReference type="NCBI Taxonomy" id="1908690"/>
    <lineage>
        <taxon>Bacteria</taxon>
        <taxon>Pseudomonadati</taxon>
        <taxon>Planctomycetota</taxon>
        <taxon>Planctomycetia</taxon>
        <taxon>Gemmatales</taxon>
        <taxon>Gemmataceae</taxon>
        <taxon>Fimbriiglobus</taxon>
    </lineage>
</organism>
<dbReference type="PANTHER" id="PTHR30469">
    <property type="entry name" value="MULTIDRUG RESISTANCE PROTEIN MDTA"/>
    <property type="match status" value="1"/>
</dbReference>
<dbReference type="InterPro" id="IPR058627">
    <property type="entry name" value="MdtA-like_C"/>
</dbReference>
<dbReference type="PANTHER" id="PTHR30469:SF37">
    <property type="entry name" value="RAGD PROTEIN"/>
    <property type="match status" value="1"/>
</dbReference>
<dbReference type="InterPro" id="IPR006143">
    <property type="entry name" value="RND_pump_MFP"/>
</dbReference>
<dbReference type="InterPro" id="IPR058625">
    <property type="entry name" value="MdtA-like_BSH"/>
</dbReference>
<dbReference type="OrthoDB" id="266524at2"/>
<dbReference type="Pfam" id="PF25876">
    <property type="entry name" value="HH_MFP_RND"/>
    <property type="match status" value="1"/>
</dbReference>
<dbReference type="Gene3D" id="2.40.30.170">
    <property type="match status" value="1"/>
</dbReference>
<dbReference type="Proteomes" id="UP000214646">
    <property type="component" value="Unassembled WGS sequence"/>
</dbReference>
<feature type="domain" description="Multidrug resistance protein MdtA-like C-terminal permuted SH3" evidence="9">
    <location>
        <begin position="359"/>
        <end position="414"/>
    </location>
</feature>
<evidence type="ECO:0000256" key="4">
    <source>
        <dbReference type="SAM" id="MobiDB-lite"/>
    </source>
</evidence>
<dbReference type="FunFam" id="2.40.30.170:FF:000010">
    <property type="entry name" value="Efflux RND transporter periplasmic adaptor subunit"/>
    <property type="match status" value="1"/>
</dbReference>
<evidence type="ECO:0000256" key="1">
    <source>
        <dbReference type="ARBA" id="ARBA00004196"/>
    </source>
</evidence>
<keyword evidence="5" id="KW-0812">Transmembrane</keyword>
<evidence type="ECO:0000256" key="3">
    <source>
        <dbReference type="ARBA" id="ARBA00022448"/>
    </source>
</evidence>
<dbReference type="GO" id="GO:1990281">
    <property type="term" value="C:efflux pump complex"/>
    <property type="evidence" value="ECO:0007669"/>
    <property type="project" value="TreeGrafter"/>
</dbReference>
<dbReference type="RefSeq" id="WP_088260822.1">
    <property type="nucleotide sequence ID" value="NZ_NIDE01000020.1"/>
</dbReference>
<proteinExistence type="inferred from homology"/>
<dbReference type="GO" id="GO:0015562">
    <property type="term" value="F:efflux transmembrane transporter activity"/>
    <property type="evidence" value="ECO:0007669"/>
    <property type="project" value="TreeGrafter"/>
</dbReference>
<dbReference type="Gene3D" id="2.40.420.20">
    <property type="match status" value="1"/>
</dbReference>
<keyword evidence="5" id="KW-1133">Transmembrane helix</keyword>
<dbReference type="Pfam" id="PF25917">
    <property type="entry name" value="BSH_RND"/>
    <property type="match status" value="1"/>
</dbReference>
<feature type="domain" description="Multidrug resistance protein MdtA-like alpha-helical hairpin" evidence="6">
    <location>
        <begin position="161"/>
        <end position="224"/>
    </location>
</feature>
<dbReference type="SUPFAM" id="SSF111369">
    <property type="entry name" value="HlyD-like secretion proteins"/>
    <property type="match status" value="1"/>
</dbReference>
<feature type="domain" description="CusB-like beta-barrel" evidence="8">
    <location>
        <begin position="281"/>
        <end position="351"/>
    </location>
</feature>
<evidence type="ECO:0000259" key="7">
    <source>
        <dbReference type="Pfam" id="PF25917"/>
    </source>
</evidence>
<name>A0A225DBN3_9BACT</name>
<dbReference type="Gene3D" id="1.10.287.470">
    <property type="entry name" value="Helix hairpin bin"/>
    <property type="match status" value="1"/>
</dbReference>
<evidence type="ECO:0000259" key="6">
    <source>
        <dbReference type="Pfam" id="PF25876"/>
    </source>
</evidence>
<dbReference type="InterPro" id="IPR058624">
    <property type="entry name" value="MdtA-like_HH"/>
</dbReference>
<dbReference type="Pfam" id="PF25967">
    <property type="entry name" value="RND-MFP_C"/>
    <property type="match status" value="1"/>
</dbReference>
<dbReference type="NCBIfam" id="TIGR01730">
    <property type="entry name" value="RND_mfp"/>
    <property type="match status" value="1"/>
</dbReference>
<evidence type="ECO:0000259" key="9">
    <source>
        <dbReference type="Pfam" id="PF25967"/>
    </source>
</evidence>
<keyword evidence="11" id="KW-1185">Reference proteome</keyword>
<evidence type="ECO:0000313" key="10">
    <source>
        <dbReference type="EMBL" id="OWK34559.1"/>
    </source>
</evidence>
<keyword evidence="5" id="KW-0472">Membrane</keyword>
<evidence type="ECO:0000256" key="5">
    <source>
        <dbReference type="SAM" id="Phobius"/>
    </source>
</evidence>
<evidence type="ECO:0000259" key="8">
    <source>
        <dbReference type="Pfam" id="PF25954"/>
    </source>
</evidence>
<dbReference type="Pfam" id="PF25954">
    <property type="entry name" value="Beta-barrel_RND_2"/>
    <property type="match status" value="1"/>
</dbReference>
<accession>A0A225DBN3</accession>
<comment type="caution">
    <text evidence="10">The sequence shown here is derived from an EMBL/GenBank/DDBJ whole genome shotgun (WGS) entry which is preliminary data.</text>
</comment>
<protein>
    <submittedName>
        <fullName evidence="10">Putative Co/Zn/Cd efflux system membrane fusion protein</fullName>
    </submittedName>
</protein>
<feature type="transmembrane region" description="Helical" evidence="5">
    <location>
        <begin position="43"/>
        <end position="65"/>
    </location>
</feature>
<gene>
    <name evidence="10" type="ORF">FRUB_10530</name>
</gene>
<evidence type="ECO:0000256" key="2">
    <source>
        <dbReference type="ARBA" id="ARBA00009477"/>
    </source>
</evidence>
<comment type="subcellular location">
    <subcellularLocation>
        <location evidence="1">Cell envelope</location>
    </subcellularLocation>
</comment>
<feature type="domain" description="Multidrug resistance protein MdtA-like barrel-sandwich hybrid" evidence="7">
    <location>
        <begin position="117"/>
        <end position="264"/>
    </location>
</feature>
<evidence type="ECO:0000313" key="11">
    <source>
        <dbReference type="Proteomes" id="UP000214646"/>
    </source>
</evidence>
<dbReference type="InterPro" id="IPR058792">
    <property type="entry name" value="Beta-barrel_RND_2"/>
</dbReference>
<dbReference type="AlphaFoldDB" id="A0A225DBN3"/>